<proteinExistence type="inferred from homology"/>
<dbReference type="AlphaFoldDB" id="A0A6N2CJ47"/>
<feature type="domain" description="Amidase" evidence="2">
    <location>
        <begin position="405"/>
        <end position="480"/>
    </location>
</feature>
<protein>
    <recommendedName>
        <fullName evidence="2">Amidase domain-containing protein</fullName>
    </recommendedName>
</protein>
<dbReference type="SUPFAM" id="SSF75304">
    <property type="entry name" value="Amidase signature (AS) enzymes"/>
    <property type="match status" value="1"/>
</dbReference>
<dbReference type="GO" id="GO:0070291">
    <property type="term" value="P:N-acylethanolamine metabolic process"/>
    <property type="evidence" value="ECO:0007669"/>
    <property type="project" value="TreeGrafter"/>
</dbReference>
<gene>
    <name evidence="3" type="ORF">EJD97_003717</name>
</gene>
<evidence type="ECO:0000313" key="3">
    <source>
        <dbReference type="EMBL" id="TMX04932.1"/>
    </source>
</evidence>
<name>A0A6N2CJ47_SOLCI</name>
<organism evidence="3">
    <name type="scientific">Solanum chilense</name>
    <name type="common">Tomato</name>
    <name type="synonym">Lycopersicon chilense</name>
    <dbReference type="NCBI Taxonomy" id="4083"/>
    <lineage>
        <taxon>Eukaryota</taxon>
        <taxon>Viridiplantae</taxon>
        <taxon>Streptophyta</taxon>
        <taxon>Embryophyta</taxon>
        <taxon>Tracheophyta</taxon>
        <taxon>Spermatophyta</taxon>
        <taxon>Magnoliopsida</taxon>
        <taxon>eudicotyledons</taxon>
        <taxon>Gunneridae</taxon>
        <taxon>Pentapetalae</taxon>
        <taxon>asterids</taxon>
        <taxon>lamiids</taxon>
        <taxon>Solanales</taxon>
        <taxon>Solanaceae</taxon>
        <taxon>Solanoideae</taxon>
        <taxon>Solaneae</taxon>
        <taxon>Solanum</taxon>
        <taxon>Solanum subgen. Lycopersicon</taxon>
    </lineage>
</organism>
<evidence type="ECO:0000256" key="1">
    <source>
        <dbReference type="ARBA" id="ARBA00009199"/>
    </source>
</evidence>
<dbReference type="InterPro" id="IPR036928">
    <property type="entry name" value="AS_sf"/>
</dbReference>
<dbReference type="Pfam" id="PF01425">
    <property type="entry name" value="Amidase"/>
    <property type="match status" value="2"/>
</dbReference>
<comment type="caution">
    <text evidence="3">The sequence shown here is derived from an EMBL/GenBank/DDBJ whole genome shotgun (WGS) entry which is preliminary data.</text>
</comment>
<dbReference type="EMBL" id="RXGB01000151">
    <property type="protein sequence ID" value="TMX04932.1"/>
    <property type="molecule type" value="Genomic_DNA"/>
</dbReference>
<accession>A0A6N2CJ47</accession>
<feature type="domain" description="Amidase" evidence="2">
    <location>
        <begin position="171"/>
        <end position="332"/>
    </location>
</feature>
<dbReference type="PANTHER" id="PTHR11895">
    <property type="entry name" value="TRANSAMIDASE"/>
    <property type="match status" value="1"/>
</dbReference>
<dbReference type="InterPro" id="IPR023631">
    <property type="entry name" value="Amidase_dom"/>
</dbReference>
<sequence>MGKKQVMLPANEVDLTAVEYVPEKIEAPHLTGFWFKLFVKVIEAPVIGSFIASHLKEKNGITEILKNTVIPEVPMFIPQFPLQEQEPGVVCLGEDGKPKEQVDLALKYLPHYDPASRWSFDSGESSQFRCWKIRDYEYAYRNKLTTPSMVAEHFISAMEVFNSKQPSAPLLISFDPEEVRRQAAASTQRFEKGKQLSILEGIFIAVKDDIDCYPHPSKGCSKWLHEVRQVKADGVPVSRLRNNGAILVGKTNMHEFGMGTTGNNPNYGTPRNPHNPKRYTGGSSSGSAAIVASGLCSAALGTDGGGSVRIPASLCGVVGLKTTFGRTDLTGYAAISGSSPTDRIRLNPTTEIVIPELRELRTAHTVTFGSESLCFLNPDCEAGKGVRLTNDTRTNLALFRSFAASDYISAQCLRRRIMYYHMEIFKKVDVIVTPTTGMTAPEIPESALAVGETNLQVVARLMQFAMTANVLGLPAISVPEMSAEYRKKPVEFYDILKSN</sequence>
<dbReference type="GO" id="GO:0016020">
    <property type="term" value="C:membrane"/>
    <property type="evidence" value="ECO:0007669"/>
    <property type="project" value="TreeGrafter"/>
</dbReference>
<dbReference type="PANTHER" id="PTHR11895:SF157">
    <property type="entry name" value="FATTY ACID AMIDE HYDROLASE-LIKE"/>
    <property type="match status" value="1"/>
</dbReference>
<dbReference type="PROSITE" id="PS00571">
    <property type="entry name" value="AMIDASES"/>
    <property type="match status" value="1"/>
</dbReference>
<comment type="similarity">
    <text evidence="1">Belongs to the amidase family.</text>
</comment>
<evidence type="ECO:0000259" key="2">
    <source>
        <dbReference type="Pfam" id="PF01425"/>
    </source>
</evidence>
<dbReference type="GO" id="GO:0047412">
    <property type="term" value="F:N-(long-chain-acyl)ethanolamine deacylase activity"/>
    <property type="evidence" value="ECO:0007669"/>
    <property type="project" value="TreeGrafter"/>
</dbReference>
<reference evidence="3" key="1">
    <citation type="submission" date="2019-05" db="EMBL/GenBank/DDBJ databases">
        <title>The de novo reference genome and transcriptome assemblies of the wild tomato species Solanum chilense.</title>
        <authorList>
            <person name="Stam R."/>
            <person name="Nosenko T."/>
            <person name="Hoerger A.C."/>
            <person name="Stephan W."/>
            <person name="Seidel M.A."/>
            <person name="Kuhn J.M.M."/>
            <person name="Haberer G."/>
            <person name="Tellier A."/>
        </authorList>
    </citation>
    <scope>NUCLEOTIDE SEQUENCE</scope>
    <source>
        <tissue evidence="3">Mature leaves</tissue>
    </source>
</reference>
<dbReference type="Gene3D" id="3.90.1300.10">
    <property type="entry name" value="Amidase signature (AS) domain"/>
    <property type="match status" value="2"/>
</dbReference>
<dbReference type="InterPro" id="IPR000120">
    <property type="entry name" value="Amidase"/>
</dbReference>
<dbReference type="InterPro" id="IPR020556">
    <property type="entry name" value="Amidase_CS"/>
</dbReference>